<dbReference type="SUPFAM" id="SSF51206">
    <property type="entry name" value="cAMP-binding domain-like"/>
    <property type="match status" value="1"/>
</dbReference>
<feature type="transmembrane region" description="Helical" evidence="18">
    <location>
        <begin position="175"/>
        <end position="194"/>
    </location>
</feature>
<organism evidence="20">
    <name type="scientific">Nematostella vectensis</name>
    <name type="common">Starlet sea anemone</name>
    <dbReference type="NCBI Taxonomy" id="45351"/>
    <lineage>
        <taxon>Eukaryota</taxon>
        <taxon>Metazoa</taxon>
        <taxon>Cnidaria</taxon>
        <taxon>Anthozoa</taxon>
        <taxon>Hexacorallia</taxon>
        <taxon>Actiniaria</taxon>
        <taxon>Edwardsiidae</taxon>
        <taxon>Nematostella</taxon>
    </lineage>
</organism>
<comment type="catalytic activity">
    <reaction evidence="17">
        <text>Na(+)(in) = Na(+)(out)</text>
        <dbReference type="Rhea" id="RHEA:34963"/>
        <dbReference type="ChEBI" id="CHEBI:29101"/>
    </reaction>
</comment>
<dbReference type="OrthoDB" id="421226at2759"/>
<dbReference type="GO" id="GO:0030552">
    <property type="term" value="F:cAMP binding"/>
    <property type="evidence" value="ECO:0007669"/>
    <property type="project" value="UniProtKB-KW"/>
</dbReference>
<dbReference type="InterPro" id="IPR014710">
    <property type="entry name" value="RmlC-like_jellyroll"/>
</dbReference>
<feature type="transmembrane region" description="Helical" evidence="18">
    <location>
        <begin position="145"/>
        <end position="169"/>
    </location>
</feature>
<evidence type="ECO:0000256" key="5">
    <source>
        <dbReference type="ARBA" id="ARBA00022475"/>
    </source>
</evidence>
<evidence type="ECO:0000256" key="14">
    <source>
        <dbReference type="ARBA" id="ARBA00023201"/>
    </source>
</evidence>
<proteinExistence type="evidence at transcript level"/>
<dbReference type="InterPro" id="IPR003938">
    <property type="entry name" value="K_chnl_volt-dep_EAG/ELK/ERG"/>
</dbReference>
<dbReference type="GO" id="GO:0005886">
    <property type="term" value="C:plasma membrane"/>
    <property type="evidence" value="ECO:0007669"/>
    <property type="project" value="UniProtKB-SubCell"/>
</dbReference>
<keyword evidence="8" id="KW-0547">Nucleotide-binding</keyword>
<keyword evidence="3" id="KW-0813">Transport</keyword>
<evidence type="ECO:0000256" key="16">
    <source>
        <dbReference type="ARBA" id="ARBA00023303"/>
    </source>
</evidence>
<dbReference type="InterPro" id="IPR018490">
    <property type="entry name" value="cNMP-bd_dom_sf"/>
</dbReference>
<dbReference type="PANTHER" id="PTHR45689:SF5">
    <property type="entry name" value="I[[H]] CHANNEL, ISOFORM E"/>
    <property type="match status" value="1"/>
</dbReference>
<name>A0A0S2KP23_NEMVE</name>
<evidence type="ECO:0000256" key="12">
    <source>
        <dbReference type="ARBA" id="ARBA00023136"/>
    </source>
</evidence>
<evidence type="ECO:0000256" key="18">
    <source>
        <dbReference type="SAM" id="Phobius"/>
    </source>
</evidence>
<evidence type="ECO:0000256" key="4">
    <source>
        <dbReference type="ARBA" id="ARBA00022461"/>
    </source>
</evidence>
<keyword evidence="11" id="KW-0406">Ion transport</keyword>
<dbReference type="Pfam" id="PF00520">
    <property type="entry name" value="Ion_trans"/>
    <property type="match status" value="1"/>
</dbReference>
<feature type="transmembrane region" description="Helical" evidence="18">
    <location>
        <begin position="372"/>
        <end position="397"/>
    </location>
</feature>
<evidence type="ECO:0000256" key="1">
    <source>
        <dbReference type="ARBA" id="ARBA00004651"/>
    </source>
</evidence>
<keyword evidence="4" id="KW-0894">Sodium channel</keyword>
<evidence type="ECO:0000259" key="19">
    <source>
        <dbReference type="PROSITE" id="PS50042"/>
    </source>
</evidence>
<dbReference type="PRINTS" id="PR01463">
    <property type="entry name" value="EAGCHANLFMLY"/>
</dbReference>
<keyword evidence="13" id="KW-0114">cAMP</keyword>
<feature type="domain" description="Cyclic nucleotide-binding" evidence="19">
    <location>
        <begin position="475"/>
        <end position="592"/>
    </location>
</feature>
<evidence type="ECO:0000256" key="7">
    <source>
        <dbReference type="ARBA" id="ARBA00022692"/>
    </source>
</evidence>
<dbReference type="Pfam" id="PF08412">
    <property type="entry name" value="Ion_trans_N"/>
    <property type="match status" value="1"/>
</dbReference>
<keyword evidence="12 18" id="KW-0472">Membrane</keyword>
<keyword evidence="14" id="KW-0739">Sodium transport</keyword>
<dbReference type="SUPFAM" id="SSF81324">
    <property type="entry name" value="Voltage-gated potassium channels"/>
    <property type="match status" value="1"/>
</dbReference>
<dbReference type="InterPro" id="IPR013621">
    <property type="entry name" value="Ion_trans_N"/>
</dbReference>
<dbReference type="GeneID" id="5521210"/>
<evidence type="ECO:0000256" key="11">
    <source>
        <dbReference type="ARBA" id="ARBA00023065"/>
    </source>
</evidence>
<evidence type="ECO:0000256" key="6">
    <source>
        <dbReference type="ARBA" id="ARBA00022566"/>
    </source>
</evidence>
<dbReference type="PANTHER" id="PTHR45689">
    <property type="entry name" value="I[[H]] CHANNEL, ISOFORM E"/>
    <property type="match status" value="1"/>
</dbReference>
<protein>
    <submittedName>
        <fullName evidence="20">HCN1</fullName>
    </submittedName>
</protein>
<evidence type="ECO:0000256" key="3">
    <source>
        <dbReference type="ARBA" id="ARBA00022448"/>
    </source>
</evidence>
<dbReference type="Pfam" id="PF00027">
    <property type="entry name" value="cNMP_binding"/>
    <property type="match status" value="1"/>
</dbReference>
<keyword evidence="5" id="KW-1003">Cell membrane</keyword>
<evidence type="ECO:0000313" key="20">
    <source>
        <dbReference type="EMBL" id="ALO50060.1"/>
    </source>
</evidence>
<dbReference type="KEGG" id="nve:5521210"/>
<dbReference type="InterPro" id="IPR005821">
    <property type="entry name" value="Ion_trans_dom"/>
</dbReference>
<dbReference type="PROSITE" id="PS50042">
    <property type="entry name" value="CNMP_BINDING_3"/>
    <property type="match status" value="1"/>
</dbReference>
<keyword evidence="7 18" id="KW-0812">Transmembrane</keyword>
<accession>A0A0S2KP23</accession>
<dbReference type="Gene3D" id="2.60.120.10">
    <property type="entry name" value="Jelly Rolls"/>
    <property type="match status" value="1"/>
</dbReference>
<evidence type="ECO:0000256" key="8">
    <source>
        <dbReference type="ARBA" id="ARBA00022741"/>
    </source>
</evidence>
<comment type="similarity">
    <text evidence="2">Belongs to the potassium channel HCN family.</text>
</comment>
<dbReference type="SMART" id="SM00100">
    <property type="entry name" value="cNMP"/>
    <property type="match status" value="1"/>
</dbReference>
<dbReference type="CDD" id="cd00038">
    <property type="entry name" value="CAP_ED"/>
    <property type="match status" value="1"/>
</dbReference>
<comment type="subcellular location">
    <subcellularLocation>
        <location evidence="1">Cell membrane</location>
        <topology evidence="1">Multi-pass membrane protein</topology>
    </subcellularLocation>
</comment>
<evidence type="ECO:0000256" key="2">
    <source>
        <dbReference type="ARBA" id="ARBA00006305"/>
    </source>
</evidence>
<reference evidence="20" key="1">
    <citation type="journal article" date="2015" name="PLoS ONE">
        <title>Functional Characterization of Cnidarian HCN Channels Points to an Early Evolution of Ih.</title>
        <authorList>
            <person name="Baker E.C."/>
            <person name="Layden M.J."/>
            <person name="van Rossum D.B."/>
            <person name="Kamel B."/>
            <person name="Medina M."/>
            <person name="Simpson E."/>
            <person name="Jegla T."/>
        </authorList>
    </citation>
    <scope>NUCLEOTIDE SEQUENCE</scope>
    <source>
        <tissue evidence="20">Adult polyp</tissue>
    </source>
</reference>
<dbReference type="Gene3D" id="1.10.287.630">
    <property type="entry name" value="Helix hairpin bin"/>
    <property type="match status" value="1"/>
</dbReference>
<dbReference type="GO" id="GO:0005272">
    <property type="term" value="F:sodium channel activity"/>
    <property type="evidence" value="ECO:0007669"/>
    <property type="project" value="UniProtKB-KW"/>
</dbReference>
<dbReference type="InterPro" id="IPR000595">
    <property type="entry name" value="cNMP-bd_dom"/>
</dbReference>
<keyword evidence="15" id="KW-1071">Ligand-gated ion channel</keyword>
<dbReference type="InterPro" id="IPR051413">
    <property type="entry name" value="K/Na_HCN_channel"/>
</dbReference>
<feature type="non-terminal residue" evidence="20">
    <location>
        <position position="709"/>
    </location>
</feature>
<dbReference type="Gene3D" id="1.10.287.70">
    <property type="match status" value="1"/>
</dbReference>
<evidence type="ECO:0000256" key="10">
    <source>
        <dbReference type="ARBA" id="ARBA00023053"/>
    </source>
</evidence>
<dbReference type="AlphaFoldDB" id="A0A0S2KP23"/>
<keyword evidence="16" id="KW-0407">Ion channel</keyword>
<dbReference type="EMBL" id="KT580854">
    <property type="protein sequence ID" value="ALO50060.1"/>
    <property type="molecule type" value="mRNA"/>
</dbReference>
<keyword evidence="6" id="KW-0116">cAMP-binding</keyword>
<evidence type="ECO:0000256" key="13">
    <source>
        <dbReference type="ARBA" id="ARBA00023149"/>
    </source>
</evidence>
<sequence length="709" mass="80749">MVKKDINDARCTKCGLIQPCPCVTDKNFYGAHDTIEEPLVIFNKRPRRHTTPLPGAEAFQHEKVFRKRSNIVEVAKTADNVARAGAHHQRFASRTLSYIREIFNANPDNKLALKLFGNKAAVMLEQRRQSQQGKGVIHPFSTFRWYWDILLIIFIFMHVLLLPVSIAFLSDDLSIHWLILNGVSDVFFVVDIFLNFRTGIVDPNNQEEVILDKKVISMMYLRGWFIIDLASSLPFDYAYFIASSTTEEQTLLRASRALRILKLAKLLSLLRLLRVSRLVRYMTRFEELLNIAKGQLRIMKLICCMLVLSHWNGCIQFFVPYLQEFPDDSWVSTSNLKTASPGEQYSWSLFRALSHMLCIGYGHYPPQNLTDLWLTVCSMTAGATFYAVFIGIMSSLIMSIDSSGRLFNEKLNQVEEYMRYRKLPLRIRLQVQDFYEHRFHHKLFDEDAILTELSKNLRETILVHNIKPLLTTVPFFSGASISFITDIVTKLKFEVFLNGDYICRSGHRGDKMYFIQKGIVDILTREGALATSLGDGSHFGEICLLTKEARRVASVRAATTCDVYSLSATHFHEVLQDYPEMKSVLEEVAKERLSRLGLKPKLSEIQVSKDHKRSVFEFEDGHENIPLTLPLTPAPEPSAEPADVGTSLFVPKKGKVGGVLTQAFIKSVAPGLASFVEHKHHYSVDLSDDNSDNDEVEMDEDVLALIADF</sequence>
<dbReference type="RefSeq" id="XP_001641127.2">
    <property type="nucleotide sequence ID" value="XM_001641077.3"/>
</dbReference>
<dbReference type="GO" id="GO:0005249">
    <property type="term" value="F:voltage-gated potassium channel activity"/>
    <property type="evidence" value="ECO:0007669"/>
    <property type="project" value="InterPro"/>
</dbReference>
<evidence type="ECO:0000256" key="15">
    <source>
        <dbReference type="ARBA" id="ARBA00023286"/>
    </source>
</evidence>
<evidence type="ECO:0000256" key="9">
    <source>
        <dbReference type="ARBA" id="ARBA00022989"/>
    </source>
</evidence>
<keyword evidence="10" id="KW-0915">Sodium</keyword>
<evidence type="ECO:0000256" key="17">
    <source>
        <dbReference type="ARBA" id="ARBA00036239"/>
    </source>
</evidence>
<keyword evidence="9 18" id="KW-1133">Transmembrane helix</keyword>